<dbReference type="Gene3D" id="3.40.630.30">
    <property type="match status" value="1"/>
</dbReference>
<dbReference type="OrthoDB" id="5638018at2"/>
<dbReference type="PROSITE" id="PS51186">
    <property type="entry name" value="GNAT"/>
    <property type="match status" value="1"/>
</dbReference>
<dbReference type="RefSeq" id="WP_146918037.1">
    <property type="nucleotide sequence ID" value="NZ_CP042430.1"/>
</dbReference>
<dbReference type="KEGG" id="bsol:FSW04_07890"/>
<gene>
    <name evidence="2" type="ORF">FSW04_07890</name>
</gene>
<dbReference type="Pfam" id="PF13508">
    <property type="entry name" value="Acetyltransf_7"/>
    <property type="match status" value="1"/>
</dbReference>
<evidence type="ECO:0000259" key="1">
    <source>
        <dbReference type="PROSITE" id="PS51186"/>
    </source>
</evidence>
<dbReference type="EMBL" id="CP042430">
    <property type="protein sequence ID" value="QEC47506.1"/>
    <property type="molecule type" value="Genomic_DNA"/>
</dbReference>
<dbReference type="SUPFAM" id="SSF55729">
    <property type="entry name" value="Acyl-CoA N-acyltransferases (Nat)"/>
    <property type="match status" value="1"/>
</dbReference>
<organism evidence="2 3">
    <name type="scientific">Baekduia soli</name>
    <dbReference type="NCBI Taxonomy" id="496014"/>
    <lineage>
        <taxon>Bacteria</taxon>
        <taxon>Bacillati</taxon>
        <taxon>Actinomycetota</taxon>
        <taxon>Thermoleophilia</taxon>
        <taxon>Solirubrobacterales</taxon>
        <taxon>Baekduiaceae</taxon>
        <taxon>Baekduia</taxon>
    </lineage>
</organism>
<keyword evidence="3" id="KW-1185">Reference proteome</keyword>
<keyword evidence="2" id="KW-0808">Transferase</keyword>
<dbReference type="Proteomes" id="UP000321805">
    <property type="component" value="Chromosome"/>
</dbReference>
<name>A0A5B8U390_9ACTN</name>
<accession>A0A5B8U390</accession>
<dbReference type="AlphaFoldDB" id="A0A5B8U390"/>
<sequence>MIDPRLERALAFERAMHAATGRVITASWGQAFLDAALSRCYERNQVRTFADAGGLDAEALHREVDGVFRRAGLAHRQVCVQPPAVRRLGDPLARLGYERARHRFLAFTGAPPPPPRAAVVELDLATALTAQERYLTTDPDTPYGRDRRTREDLLEHHRTYGASAQERRFGILDAGGAGVAWAKLWTRDDAAQIEDVVCLQDHRGRGYGRDVVAAAALAALAADPGLLFIVADAEDWPIGLYRRLGFEDVGEVQIFTRLLPGAPGALA</sequence>
<evidence type="ECO:0000313" key="3">
    <source>
        <dbReference type="Proteomes" id="UP000321805"/>
    </source>
</evidence>
<feature type="domain" description="N-acetyltransferase" evidence="1">
    <location>
        <begin position="120"/>
        <end position="267"/>
    </location>
</feature>
<evidence type="ECO:0000313" key="2">
    <source>
        <dbReference type="EMBL" id="QEC47506.1"/>
    </source>
</evidence>
<dbReference type="GO" id="GO:0016747">
    <property type="term" value="F:acyltransferase activity, transferring groups other than amino-acyl groups"/>
    <property type="evidence" value="ECO:0007669"/>
    <property type="project" value="InterPro"/>
</dbReference>
<dbReference type="InterPro" id="IPR016181">
    <property type="entry name" value="Acyl_CoA_acyltransferase"/>
</dbReference>
<reference evidence="2 3" key="1">
    <citation type="journal article" date="2018" name="J. Microbiol.">
        <title>Baekduia soli gen. nov., sp. nov., a novel bacterium isolated from the soil of Baekdu Mountain and proposal of a novel family name, Baekduiaceae fam. nov.</title>
        <authorList>
            <person name="An D.S."/>
            <person name="Siddiqi M.Z."/>
            <person name="Kim K.H."/>
            <person name="Yu H.S."/>
            <person name="Im W.T."/>
        </authorList>
    </citation>
    <scope>NUCLEOTIDE SEQUENCE [LARGE SCALE GENOMIC DNA]</scope>
    <source>
        <strain evidence="2 3">BR7-21</strain>
    </source>
</reference>
<proteinExistence type="predicted"/>
<protein>
    <submittedName>
        <fullName evidence="2">GNAT family N-acetyltransferase</fullName>
    </submittedName>
</protein>
<dbReference type="InterPro" id="IPR000182">
    <property type="entry name" value="GNAT_dom"/>
</dbReference>